<dbReference type="InterPro" id="IPR036097">
    <property type="entry name" value="HisK_dim/P_sf"/>
</dbReference>
<dbReference type="Proteomes" id="UP000185678">
    <property type="component" value="Unassembled WGS sequence"/>
</dbReference>
<name>A0A1N7IPH6_9PROT</name>
<dbReference type="PANTHER" id="PTHR45339:SF1">
    <property type="entry name" value="HYBRID SIGNAL TRANSDUCTION HISTIDINE KINASE J"/>
    <property type="match status" value="1"/>
</dbReference>
<evidence type="ECO:0000256" key="6">
    <source>
        <dbReference type="ARBA" id="ARBA00022692"/>
    </source>
</evidence>
<evidence type="ECO:0000256" key="1">
    <source>
        <dbReference type="ARBA" id="ARBA00000085"/>
    </source>
</evidence>
<dbReference type="NCBIfam" id="TIGR00229">
    <property type="entry name" value="sensory_box"/>
    <property type="match status" value="1"/>
</dbReference>
<dbReference type="AlphaFoldDB" id="A0A1N7IPH6"/>
<dbReference type="EMBL" id="FTOA01000001">
    <property type="protein sequence ID" value="SIS38985.1"/>
    <property type="molecule type" value="Genomic_DNA"/>
</dbReference>
<feature type="transmembrane region" description="Helical" evidence="13">
    <location>
        <begin position="48"/>
        <end position="67"/>
    </location>
</feature>
<feature type="transmembrane region" description="Helical" evidence="13">
    <location>
        <begin position="140"/>
        <end position="170"/>
    </location>
</feature>
<dbReference type="InterPro" id="IPR003594">
    <property type="entry name" value="HATPase_dom"/>
</dbReference>
<comment type="catalytic activity">
    <reaction evidence="1">
        <text>ATP + protein L-histidine = ADP + protein N-phospho-L-histidine.</text>
        <dbReference type="EC" id="2.7.13.3"/>
    </reaction>
</comment>
<dbReference type="Gene3D" id="3.30.565.10">
    <property type="entry name" value="Histidine kinase-like ATPase, C-terminal domain"/>
    <property type="match status" value="1"/>
</dbReference>
<evidence type="ECO:0000313" key="16">
    <source>
        <dbReference type="EMBL" id="SIS38985.1"/>
    </source>
</evidence>
<evidence type="ECO:0000259" key="15">
    <source>
        <dbReference type="PROSITE" id="PS50112"/>
    </source>
</evidence>
<feature type="transmembrane region" description="Helical" evidence="13">
    <location>
        <begin position="107"/>
        <end position="133"/>
    </location>
</feature>
<dbReference type="GO" id="GO:0006355">
    <property type="term" value="P:regulation of DNA-templated transcription"/>
    <property type="evidence" value="ECO:0007669"/>
    <property type="project" value="InterPro"/>
</dbReference>
<dbReference type="PROSITE" id="PS50112">
    <property type="entry name" value="PAS"/>
    <property type="match status" value="1"/>
</dbReference>
<keyword evidence="17" id="KW-1185">Reference proteome</keyword>
<keyword evidence="10 13" id="KW-1133">Transmembrane helix</keyword>
<reference evidence="16 17" key="1">
    <citation type="submission" date="2017-01" db="EMBL/GenBank/DDBJ databases">
        <authorList>
            <person name="Mah S.A."/>
            <person name="Swanson W.J."/>
            <person name="Moy G.W."/>
            <person name="Vacquier V.D."/>
        </authorList>
    </citation>
    <scope>NUCLEOTIDE SEQUENCE [LARGE SCALE GENOMIC DNA]</scope>
    <source>
        <strain evidence="16 17">DSM 11589</strain>
    </source>
</reference>
<dbReference type="Gene3D" id="1.10.287.130">
    <property type="match status" value="1"/>
</dbReference>
<keyword evidence="7" id="KW-0547">Nucleotide-binding</keyword>
<evidence type="ECO:0000256" key="5">
    <source>
        <dbReference type="ARBA" id="ARBA00022679"/>
    </source>
</evidence>
<dbReference type="Pfam" id="PF00989">
    <property type="entry name" value="PAS"/>
    <property type="match status" value="1"/>
</dbReference>
<dbReference type="EC" id="2.7.13.3" evidence="3"/>
<dbReference type="InterPro" id="IPR035965">
    <property type="entry name" value="PAS-like_dom_sf"/>
</dbReference>
<evidence type="ECO:0000256" key="7">
    <source>
        <dbReference type="ARBA" id="ARBA00022741"/>
    </source>
</evidence>
<dbReference type="SUPFAM" id="SSF55874">
    <property type="entry name" value="ATPase domain of HSP90 chaperone/DNA topoisomerase II/histidine kinase"/>
    <property type="match status" value="1"/>
</dbReference>
<dbReference type="SUPFAM" id="SSF47384">
    <property type="entry name" value="Homodimeric domain of signal transducing histidine kinase"/>
    <property type="match status" value="1"/>
</dbReference>
<evidence type="ECO:0000256" key="11">
    <source>
        <dbReference type="ARBA" id="ARBA00023012"/>
    </source>
</evidence>
<dbReference type="CDD" id="cd00082">
    <property type="entry name" value="HisKA"/>
    <property type="match status" value="1"/>
</dbReference>
<evidence type="ECO:0000256" key="13">
    <source>
        <dbReference type="SAM" id="Phobius"/>
    </source>
</evidence>
<accession>A0A1N7IPH6</accession>
<dbReference type="GO" id="GO:0016020">
    <property type="term" value="C:membrane"/>
    <property type="evidence" value="ECO:0007669"/>
    <property type="project" value="UniProtKB-SubCell"/>
</dbReference>
<dbReference type="PRINTS" id="PR00344">
    <property type="entry name" value="BCTRLSENSOR"/>
</dbReference>
<dbReference type="PROSITE" id="PS50109">
    <property type="entry name" value="HIS_KIN"/>
    <property type="match status" value="1"/>
</dbReference>
<evidence type="ECO:0000256" key="2">
    <source>
        <dbReference type="ARBA" id="ARBA00004370"/>
    </source>
</evidence>
<evidence type="ECO:0000313" key="17">
    <source>
        <dbReference type="Proteomes" id="UP000185678"/>
    </source>
</evidence>
<proteinExistence type="predicted"/>
<gene>
    <name evidence="16" type="ORF">SAMN05421779_101439</name>
</gene>
<dbReference type="CDD" id="cd00130">
    <property type="entry name" value="PAS"/>
    <property type="match status" value="1"/>
</dbReference>
<dbReference type="InterPro" id="IPR004358">
    <property type="entry name" value="Sig_transdc_His_kin-like_C"/>
</dbReference>
<dbReference type="SUPFAM" id="SSF55785">
    <property type="entry name" value="PYP-like sensor domain (PAS domain)"/>
    <property type="match status" value="1"/>
</dbReference>
<dbReference type="SMART" id="SM00388">
    <property type="entry name" value="HisKA"/>
    <property type="match status" value="1"/>
</dbReference>
<feature type="transmembrane region" description="Helical" evidence="13">
    <location>
        <begin position="190"/>
        <end position="209"/>
    </location>
</feature>
<evidence type="ECO:0000256" key="10">
    <source>
        <dbReference type="ARBA" id="ARBA00022989"/>
    </source>
</evidence>
<keyword evidence="4" id="KW-0597">Phosphoprotein</keyword>
<dbReference type="SMART" id="SM00387">
    <property type="entry name" value="HATPase_c"/>
    <property type="match status" value="1"/>
</dbReference>
<evidence type="ECO:0000256" key="3">
    <source>
        <dbReference type="ARBA" id="ARBA00012438"/>
    </source>
</evidence>
<dbReference type="InterPro" id="IPR003661">
    <property type="entry name" value="HisK_dim/P_dom"/>
</dbReference>
<dbReference type="InterPro" id="IPR013767">
    <property type="entry name" value="PAS_fold"/>
</dbReference>
<dbReference type="Pfam" id="PF00512">
    <property type="entry name" value="HisKA"/>
    <property type="match status" value="1"/>
</dbReference>
<dbReference type="GO" id="GO:0000155">
    <property type="term" value="F:phosphorelay sensor kinase activity"/>
    <property type="evidence" value="ECO:0007669"/>
    <property type="project" value="InterPro"/>
</dbReference>
<evidence type="ECO:0000256" key="9">
    <source>
        <dbReference type="ARBA" id="ARBA00022840"/>
    </source>
</evidence>
<dbReference type="InterPro" id="IPR036890">
    <property type="entry name" value="HATPase_C_sf"/>
</dbReference>
<evidence type="ECO:0000259" key="14">
    <source>
        <dbReference type="PROSITE" id="PS50109"/>
    </source>
</evidence>
<organism evidence="16 17">
    <name type="scientific">Insolitispirillum peregrinum</name>
    <dbReference type="NCBI Taxonomy" id="80876"/>
    <lineage>
        <taxon>Bacteria</taxon>
        <taxon>Pseudomonadati</taxon>
        <taxon>Pseudomonadota</taxon>
        <taxon>Alphaproteobacteria</taxon>
        <taxon>Rhodospirillales</taxon>
        <taxon>Novispirillaceae</taxon>
        <taxon>Insolitispirillum</taxon>
    </lineage>
</organism>
<protein>
    <recommendedName>
        <fullName evidence="3">histidine kinase</fullName>
        <ecNumber evidence="3">2.7.13.3</ecNumber>
    </recommendedName>
</protein>
<feature type="domain" description="Histidine kinase" evidence="14">
    <location>
        <begin position="375"/>
        <end position="575"/>
    </location>
</feature>
<dbReference type="GO" id="GO:0005524">
    <property type="term" value="F:ATP binding"/>
    <property type="evidence" value="ECO:0007669"/>
    <property type="project" value="UniProtKB-KW"/>
</dbReference>
<keyword evidence="12 13" id="KW-0472">Membrane</keyword>
<keyword evidence="11" id="KW-0902">Two-component regulatory system</keyword>
<dbReference type="Pfam" id="PF02518">
    <property type="entry name" value="HATPase_c"/>
    <property type="match status" value="1"/>
</dbReference>
<keyword evidence="5" id="KW-0808">Transferase</keyword>
<feature type="domain" description="PAS" evidence="15">
    <location>
        <begin position="232"/>
        <end position="302"/>
    </location>
</feature>
<dbReference type="FunFam" id="1.10.287.130:FF:000004">
    <property type="entry name" value="Ethylene receptor 1"/>
    <property type="match status" value="1"/>
</dbReference>
<keyword evidence="8" id="KW-0418">Kinase</keyword>
<feature type="transmembrane region" description="Helical" evidence="13">
    <location>
        <begin position="74"/>
        <end position="95"/>
    </location>
</feature>
<evidence type="ECO:0000256" key="12">
    <source>
        <dbReference type="ARBA" id="ARBA00023136"/>
    </source>
</evidence>
<evidence type="ECO:0000256" key="8">
    <source>
        <dbReference type="ARBA" id="ARBA00022777"/>
    </source>
</evidence>
<keyword evidence="9" id="KW-0067">ATP-binding</keyword>
<dbReference type="SMART" id="SM00091">
    <property type="entry name" value="PAS"/>
    <property type="match status" value="1"/>
</dbReference>
<sequence length="628" mass="67258">MNGVGRLFPTKDRGLAPEHPDHAGCVQGALPVELGSRLNHAYLGGGRWLIAGATVIATVLVALSMGSRVAWSSLAVWAGASLLLTLALGVAVTAFGSSGDRDVNPRIWRWCFVALSALQGVVWGGGTWFSYVVPVDQGAIVYLVALLGLMAVAAASQAAIIVAAWAFVVPAGGLLATRVLLQGGAYAPEIAGAVIGVTLLLSCMACRLYRALRTALMQDEQNRRLVVDLSQREQHFQNLIDNVSDLIAVVDRRGQISFHSPSTERLLGVRRDALIGRNISDIVHPDDLVGLMADFAALLQDNQRVASRDVQLRHISGEWRAMHIHGRALVSEIGAESIVLSAQDATEQMKVRETLRIAKEQAEAMGRAKTDFLAVMSHEIRTPMSGIIGLIDLLKTTGLTEKQREYVGALDRAGEHLSDLLNDILDFSKIEANKLESERIVFDLRKMLGGVMDIFRARAEAQGVRLVARVSDSLPRLWTGDVRHTRQVLANLLGNAVKFTETGYVEVCIDRDGTAADGRTLLKIAVEDTGIGIADDKLSHIFEPFAQADASPSRRHGGTGLGLAISQRLVGFDAGPDLGGEPSGPRQYVLCGITSGRGGVFGGCRACSTGNPSSARRLSLRRQRSAGG</sequence>
<dbReference type="CDD" id="cd16922">
    <property type="entry name" value="HATPase_EvgS-ArcB-TorS-like"/>
    <property type="match status" value="1"/>
</dbReference>
<dbReference type="Gene3D" id="3.30.450.20">
    <property type="entry name" value="PAS domain"/>
    <property type="match status" value="1"/>
</dbReference>
<keyword evidence="6 13" id="KW-0812">Transmembrane</keyword>
<dbReference type="PANTHER" id="PTHR45339">
    <property type="entry name" value="HYBRID SIGNAL TRANSDUCTION HISTIDINE KINASE J"/>
    <property type="match status" value="1"/>
</dbReference>
<dbReference type="InterPro" id="IPR000014">
    <property type="entry name" value="PAS"/>
</dbReference>
<comment type="subcellular location">
    <subcellularLocation>
        <location evidence="2">Membrane</location>
    </subcellularLocation>
</comment>
<dbReference type="STRING" id="80876.SAMN05421779_101439"/>
<dbReference type="InterPro" id="IPR005467">
    <property type="entry name" value="His_kinase_dom"/>
</dbReference>
<evidence type="ECO:0000256" key="4">
    <source>
        <dbReference type="ARBA" id="ARBA00022553"/>
    </source>
</evidence>